<keyword evidence="8" id="KW-1185">Reference proteome</keyword>
<dbReference type="EMBL" id="QKYT01000255">
    <property type="protein sequence ID" value="RIA88621.1"/>
    <property type="molecule type" value="Genomic_DNA"/>
</dbReference>
<dbReference type="GO" id="GO:0009395">
    <property type="term" value="P:phospholipid catabolic process"/>
    <property type="evidence" value="ECO:0007669"/>
    <property type="project" value="TreeGrafter"/>
</dbReference>
<gene>
    <name evidence="7" type="ORF">C1645_739257</name>
</gene>
<sequence length="705" mass="81084">MNIILGGAVETLSSLIIGEQGTKGQWEKKNRYMSFASERNGCHVKWYVDAKDYFYAVSEALMNAKEEILIEDLWLSPELYLRRPPAKNEQYRLDRLLKKKAEEGVKIYVVVYKEVPRTSTYDSGHSKVVLEGLHKNILVQRYPDHIGGVIFWTKIVVVDRDISFIGGLDLCLGRYDTSAHQVVDFHKYSNHYSIWPGQDYSNPRVKDFVDVKDWARSLIDKKQFARMPWHDVSIGFVGRPTLDVARHFIQRWNLIKKNKTENIPQYPVLIAKSDQQHDREHPPQVKPYNYNNGASITCHPYEGTCDVQIIRSSTNWSIGLEAERSIQNAYINVIEESKHFIYIENQYFITATKESYNYPVKNLIGKAIVDRIIKAYKNNEQFRIIVVMPLLPAYESEFDSSDAGTVRLIVHYQLKSICKGGQSIFEVLKKNGVTNPERYLGIYALRTYDKTDPQAVKKGLGLLQDELKSGKKPDMSATTNYNPSGAYVTEELYIHSKLLIADDRIVICGSANLNERSQNGECDSEIAAVIEDKDYIDSKMAGKDWKAGKFAATLRRHIFKEHLGLLNETDHEKVNSLCYPPPIPFNDDELSKEDHIVQDPVSDEFYDDIWQRTATINTEAFRKVFRCVPDNNVTSWSDFKKFLPNRSKILPGHVHDTDKLTNEEVEVELSKIKGHLVHYPLQFMNKEKLSGSVVFDPFTPMELFI</sequence>
<dbReference type="GO" id="GO:0004630">
    <property type="term" value="F:phospholipase D activity"/>
    <property type="evidence" value="ECO:0007669"/>
    <property type="project" value="UniProtKB-EC"/>
</dbReference>
<evidence type="ECO:0000313" key="8">
    <source>
        <dbReference type="Proteomes" id="UP000265703"/>
    </source>
</evidence>
<dbReference type="InterPro" id="IPR001736">
    <property type="entry name" value="PLipase_D/transphosphatidylase"/>
</dbReference>
<evidence type="ECO:0000256" key="1">
    <source>
        <dbReference type="ARBA" id="ARBA00012027"/>
    </source>
</evidence>
<name>A0A397T0F2_9GLOM</name>
<keyword evidence="2" id="KW-0677">Repeat</keyword>
<dbReference type="SMART" id="SM00155">
    <property type="entry name" value="PLDc"/>
    <property type="match status" value="2"/>
</dbReference>
<evidence type="ECO:0000256" key="4">
    <source>
        <dbReference type="ARBA" id="ARBA00022963"/>
    </source>
</evidence>
<organism evidence="7 8">
    <name type="scientific">Glomus cerebriforme</name>
    <dbReference type="NCBI Taxonomy" id="658196"/>
    <lineage>
        <taxon>Eukaryota</taxon>
        <taxon>Fungi</taxon>
        <taxon>Fungi incertae sedis</taxon>
        <taxon>Mucoromycota</taxon>
        <taxon>Glomeromycotina</taxon>
        <taxon>Glomeromycetes</taxon>
        <taxon>Glomerales</taxon>
        <taxon>Glomeraceae</taxon>
        <taxon>Glomus</taxon>
    </lineage>
</organism>
<dbReference type="GO" id="GO:0006654">
    <property type="term" value="P:phosphatidic acid biosynthetic process"/>
    <property type="evidence" value="ECO:0007669"/>
    <property type="project" value="InterPro"/>
</dbReference>
<dbReference type="CDD" id="cd09141">
    <property type="entry name" value="PLDc_vPLD1_2_yPLD_like_2"/>
    <property type="match status" value="1"/>
</dbReference>
<evidence type="ECO:0000256" key="5">
    <source>
        <dbReference type="ARBA" id="ARBA00023098"/>
    </source>
</evidence>
<dbReference type="EC" id="3.1.4.4" evidence="1"/>
<dbReference type="Gene3D" id="3.30.870.10">
    <property type="entry name" value="Endonuclease Chain A"/>
    <property type="match status" value="2"/>
</dbReference>
<keyword evidence="5" id="KW-0443">Lipid metabolism</keyword>
<dbReference type="GO" id="GO:0035556">
    <property type="term" value="P:intracellular signal transduction"/>
    <property type="evidence" value="ECO:0007669"/>
    <property type="project" value="InterPro"/>
</dbReference>
<accession>A0A397T0F2</accession>
<dbReference type="PIRSF" id="PIRSF009376">
    <property type="entry name" value="Phospholipase_D_euk"/>
    <property type="match status" value="1"/>
</dbReference>
<protein>
    <recommendedName>
        <fullName evidence="1">phospholipase D</fullName>
        <ecNumber evidence="1">3.1.4.4</ecNumber>
    </recommendedName>
</protein>
<dbReference type="PANTHER" id="PTHR18896:SF186">
    <property type="entry name" value="PHOSPHOLIPASE D"/>
    <property type="match status" value="1"/>
</dbReference>
<dbReference type="AlphaFoldDB" id="A0A397T0F2"/>
<feature type="domain" description="PLD phosphodiesterase" evidence="6">
    <location>
        <begin position="490"/>
        <end position="517"/>
    </location>
</feature>
<evidence type="ECO:0000259" key="6">
    <source>
        <dbReference type="PROSITE" id="PS50035"/>
    </source>
</evidence>
<keyword evidence="3" id="KW-0378">Hydrolase</keyword>
<evidence type="ECO:0000313" key="7">
    <source>
        <dbReference type="EMBL" id="RIA88621.1"/>
    </source>
</evidence>
<dbReference type="PANTHER" id="PTHR18896">
    <property type="entry name" value="PHOSPHOLIPASE D"/>
    <property type="match status" value="1"/>
</dbReference>
<dbReference type="PROSITE" id="PS50035">
    <property type="entry name" value="PLD"/>
    <property type="match status" value="1"/>
</dbReference>
<dbReference type="InterPro" id="IPR016555">
    <property type="entry name" value="PLipase_D_euk"/>
</dbReference>
<dbReference type="InterPro" id="IPR025202">
    <property type="entry name" value="PLD-like_dom"/>
</dbReference>
<keyword evidence="4" id="KW-0442">Lipid degradation</keyword>
<comment type="caution">
    <text evidence="7">The sequence shown here is derived from an EMBL/GenBank/DDBJ whole genome shotgun (WGS) entry which is preliminary data.</text>
</comment>
<dbReference type="SUPFAM" id="SSF56024">
    <property type="entry name" value="Phospholipase D/nuclease"/>
    <property type="match status" value="2"/>
</dbReference>
<evidence type="ECO:0000256" key="2">
    <source>
        <dbReference type="ARBA" id="ARBA00022737"/>
    </source>
</evidence>
<evidence type="ECO:0000256" key="3">
    <source>
        <dbReference type="ARBA" id="ARBA00022801"/>
    </source>
</evidence>
<dbReference type="Proteomes" id="UP000265703">
    <property type="component" value="Unassembled WGS sequence"/>
</dbReference>
<dbReference type="STRING" id="658196.A0A397T0F2"/>
<dbReference type="Pfam" id="PF13091">
    <property type="entry name" value="PLDc_2"/>
    <property type="match status" value="1"/>
</dbReference>
<dbReference type="OrthoDB" id="14911at2759"/>
<reference evidence="7 8" key="1">
    <citation type="submission" date="2018-06" db="EMBL/GenBank/DDBJ databases">
        <title>Comparative genomics reveals the genomic features of Rhizophagus irregularis, R. cerebriforme, R. diaphanum and Gigaspora rosea, and their symbiotic lifestyle signature.</title>
        <authorList>
            <person name="Morin E."/>
            <person name="San Clemente H."/>
            <person name="Chen E.C.H."/>
            <person name="De La Providencia I."/>
            <person name="Hainaut M."/>
            <person name="Kuo A."/>
            <person name="Kohler A."/>
            <person name="Murat C."/>
            <person name="Tang N."/>
            <person name="Roy S."/>
            <person name="Loubradou J."/>
            <person name="Henrissat B."/>
            <person name="Grigoriev I.V."/>
            <person name="Corradi N."/>
            <person name="Roux C."/>
            <person name="Martin F.M."/>
        </authorList>
    </citation>
    <scope>NUCLEOTIDE SEQUENCE [LARGE SCALE GENOMIC DNA]</scope>
    <source>
        <strain evidence="7 8">DAOM 227022</strain>
    </source>
</reference>
<dbReference type="InterPro" id="IPR015679">
    <property type="entry name" value="PLipase_D_fam"/>
</dbReference>
<proteinExistence type="predicted"/>